<proteinExistence type="predicted"/>
<dbReference type="EMBL" id="JRKL02002049">
    <property type="protein sequence ID" value="KAF3960731.1"/>
    <property type="molecule type" value="Genomic_DNA"/>
</dbReference>
<dbReference type="Proteomes" id="UP000737018">
    <property type="component" value="Unassembled WGS sequence"/>
</dbReference>
<gene>
    <name evidence="2" type="ORF">CMV_014576</name>
</gene>
<sequence>MVQENVATVQADVTSVMETEFCGIDSSLTLTLGSKLAVVSNSTTTMGSPKSQPITNESSLFIASLILVVEVKSDTWVAKISDIDAALPTHDSSPIIAPINSNSQQSQRQVFNMVKIPDKEKSATTEMKGNEPDQSNQPPHRAIWKPLPWPILKVNSDDAIFWEQNSVGVVLDMEGGLVLFWRSTIDVIVEGSGTNYINTVFQEKDRAGIGVIIRDCQGKGLAHMVGITPLPLTVIELETLAISTAL</sequence>
<evidence type="ECO:0000313" key="3">
    <source>
        <dbReference type="Proteomes" id="UP000737018"/>
    </source>
</evidence>
<evidence type="ECO:0000313" key="2">
    <source>
        <dbReference type="EMBL" id="KAF3960731.1"/>
    </source>
</evidence>
<evidence type="ECO:0000256" key="1">
    <source>
        <dbReference type="SAM" id="MobiDB-lite"/>
    </source>
</evidence>
<accession>A0A8J4VUA7</accession>
<dbReference type="AlphaFoldDB" id="A0A8J4VUA7"/>
<feature type="region of interest" description="Disordered" evidence="1">
    <location>
        <begin position="121"/>
        <end position="140"/>
    </location>
</feature>
<dbReference type="OrthoDB" id="10420283at2759"/>
<organism evidence="2 3">
    <name type="scientific">Castanea mollissima</name>
    <name type="common">Chinese chestnut</name>
    <dbReference type="NCBI Taxonomy" id="60419"/>
    <lineage>
        <taxon>Eukaryota</taxon>
        <taxon>Viridiplantae</taxon>
        <taxon>Streptophyta</taxon>
        <taxon>Embryophyta</taxon>
        <taxon>Tracheophyta</taxon>
        <taxon>Spermatophyta</taxon>
        <taxon>Magnoliopsida</taxon>
        <taxon>eudicotyledons</taxon>
        <taxon>Gunneridae</taxon>
        <taxon>Pentapetalae</taxon>
        <taxon>rosids</taxon>
        <taxon>fabids</taxon>
        <taxon>Fagales</taxon>
        <taxon>Fagaceae</taxon>
        <taxon>Castanea</taxon>
    </lineage>
</organism>
<comment type="caution">
    <text evidence="2">The sequence shown here is derived from an EMBL/GenBank/DDBJ whole genome shotgun (WGS) entry which is preliminary data.</text>
</comment>
<protein>
    <submittedName>
        <fullName evidence="2">Uncharacterized protein</fullName>
    </submittedName>
</protein>
<keyword evidence="3" id="KW-1185">Reference proteome</keyword>
<feature type="compositionally biased region" description="Basic and acidic residues" evidence="1">
    <location>
        <begin position="121"/>
        <end position="131"/>
    </location>
</feature>
<reference evidence="2" key="1">
    <citation type="submission" date="2020-03" db="EMBL/GenBank/DDBJ databases">
        <title>Castanea mollissima Vanexum genome sequencing.</title>
        <authorList>
            <person name="Staton M."/>
        </authorList>
    </citation>
    <scope>NUCLEOTIDE SEQUENCE</scope>
    <source>
        <tissue evidence="2">Leaf</tissue>
    </source>
</reference>
<name>A0A8J4VUA7_9ROSI</name>